<comment type="subcellular location">
    <subcellularLocation>
        <location evidence="1">Cell outer membrane</location>
    </subcellularLocation>
</comment>
<protein>
    <recommendedName>
        <fullName evidence="5">OmpA-like domain-containing protein</fullName>
    </recommendedName>
</protein>
<dbReference type="Pfam" id="PF13620">
    <property type="entry name" value="CarboxypepD_reg"/>
    <property type="match status" value="1"/>
</dbReference>
<evidence type="ECO:0000256" key="1">
    <source>
        <dbReference type="ARBA" id="ARBA00004442"/>
    </source>
</evidence>
<accession>A0A3M0GMP8</accession>
<dbReference type="PRINTS" id="PR01021">
    <property type="entry name" value="OMPADOMAIN"/>
</dbReference>
<dbReference type="Gene3D" id="2.60.40.1120">
    <property type="entry name" value="Carboxypeptidase-like, regulatory domain"/>
    <property type="match status" value="1"/>
</dbReference>
<evidence type="ECO:0000313" key="6">
    <source>
        <dbReference type="EMBL" id="RMB62903.1"/>
    </source>
</evidence>
<dbReference type="InterPro" id="IPR006664">
    <property type="entry name" value="OMP_bac"/>
</dbReference>
<dbReference type="Pfam" id="PF00691">
    <property type="entry name" value="OmpA"/>
    <property type="match status" value="1"/>
</dbReference>
<dbReference type="SUPFAM" id="SSF49478">
    <property type="entry name" value="Cna protein B-type domain"/>
    <property type="match status" value="1"/>
</dbReference>
<dbReference type="GO" id="GO:0009279">
    <property type="term" value="C:cell outer membrane"/>
    <property type="evidence" value="ECO:0007669"/>
    <property type="project" value="UniProtKB-SubCell"/>
</dbReference>
<dbReference type="InterPro" id="IPR006665">
    <property type="entry name" value="OmpA-like"/>
</dbReference>
<dbReference type="Gene3D" id="2.120.10.30">
    <property type="entry name" value="TolB, C-terminal domain"/>
    <property type="match status" value="1"/>
</dbReference>
<keyword evidence="2 4" id="KW-0472">Membrane</keyword>
<dbReference type="AlphaFoldDB" id="A0A3M0GMP8"/>
<dbReference type="InterPro" id="IPR036737">
    <property type="entry name" value="OmpA-like_sf"/>
</dbReference>
<dbReference type="SUPFAM" id="SSF82171">
    <property type="entry name" value="DPP6 N-terminal domain-like"/>
    <property type="match status" value="1"/>
</dbReference>
<comment type="caution">
    <text evidence="6">The sequence shown here is derived from an EMBL/GenBank/DDBJ whole genome shotgun (WGS) entry which is preliminary data.</text>
</comment>
<name>A0A3M0GMP8_9FLAO</name>
<dbReference type="PANTHER" id="PTHR30329">
    <property type="entry name" value="STATOR ELEMENT OF FLAGELLAR MOTOR COMPLEX"/>
    <property type="match status" value="1"/>
</dbReference>
<sequence>MVPQYHKIIDSKMKLVHTITLLLFSITLIAQIENDAEYAVLEDSDKAQISSSQIGDNGFKFETFKTGINSEYADYGIGFYREKFLSFSARKIGALAKKDPATSEPFTKLYCSEISYEYDLNRPNLFSHILNKNENLGTVSFSADGKKLFYTASSDNDTQRFQLYSADMNPEREGQFINIELVPFNNPDYSFENPHLSRDGKTLFFASNLPEALGGFDIFQVSIKEDGSYGDVERVEGAVNTVLDEKFPQTSLDGKYLYFSSKGHSNLGGYDIFRSRKADLGYVATRNLGNTINTSADEIAYIPATKTVGYMTSNRKGGKGSYDIYKLTEFMVDQTASGVVLDLETGIPLEKATVVLLDAQGTEVATLQTAPNGTYRFPVDAFLEYTIIAYKDGFENGSLDLKTDTNLVSVFENNLTLKAAAAEIIKTDEKSYIKIDNIQFDYNSSDIKPVSTVTLNTVFQTLKANPDIKVAINAHSDQRGKDSYNLQLSEKRAASVLQYLTDKGISKSRLISKGYGETQPINICDPCNLEQYEENRRVEFVIIPD</sequence>
<evidence type="ECO:0000313" key="7">
    <source>
        <dbReference type="Proteomes" id="UP000281985"/>
    </source>
</evidence>
<gene>
    <name evidence="6" type="ORF">EAX61_04835</name>
</gene>
<evidence type="ECO:0000259" key="5">
    <source>
        <dbReference type="PROSITE" id="PS51123"/>
    </source>
</evidence>
<organism evidence="6 7">
    <name type="scientific">Dokdonia sinensis</name>
    <dbReference type="NCBI Taxonomy" id="2479847"/>
    <lineage>
        <taxon>Bacteria</taxon>
        <taxon>Pseudomonadati</taxon>
        <taxon>Bacteroidota</taxon>
        <taxon>Flavobacteriia</taxon>
        <taxon>Flavobacteriales</taxon>
        <taxon>Flavobacteriaceae</taxon>
        <taxon>Dokdonia</taxon>
    </lineage>
</organism>
<keyword evidence="3" id="KW-0998">Cell outer membrane</keyword>
<evidence type="ECO:0000256" key="2">
    <source>
        <dbReference type="ARBA" id="ARBA00023136"/>
    </source>
</evidence>
<dbReference type="InterPro" id="IPR050330">
    <property type="entry name" value="Bact_OuterMem_StrucFunc"/>
</dbReference>
<keyword evidence="7" id="KW-1185">Reference proteome</keyword>
<dbReference type="PROSITE" id="PS51123">
    <property type="entry name" value="OMPA_2"/>
    <property type="match status" value="1"/>
</dbReference>
<dbReference type="Proteomes" id="UP000281985">
    <property type="component" value="Unassembled WGS sequence"/>
</dbReference>
<dbReference type="Pfam" id="PF07676">
    <property type="entry name" value="PD40"/>
    <property type="match status" value="3"/>
</dbReference>
<dbReference type="CDD" id="cd07185">
    <property type="entry name" value="OmpA_C-like"/>
    <property type="match status" value="1"/>
</dbReference>
<dbReference type="InterPro" id="IPR011042">
    <property type="entry name" value="6-blade_b-propeller_TolB-like"/>
</dbReference>
<feature type="domain" description="OmpA-like" evidence="5">
    <location>
        <begin position="427"/>
        <end position="545"/>
    </location>
</feature>
<reference evidence="6 7" key="1">
    <citation type="submission" date="2018-10" db="EMBL/GenBank/DDBJ databases">
        <title>Dokdonia luteus sp. nov., isolated from sea water.</title>
        <authorList>
            <person name="Zhou L.Y."/>
            <person name="Du Z.J."/>
        </authorList>
    </citation>
    <scope>NUCLEOTIDE SEQUENCE [LARGE SCALE GENOMIC DNA]</scope>
    <source>
        <strain evidence="6 7">SH27</strain>
    </source>
</reference>
<proteinExistence type="predicted"/>
<evidence type="ECO:0000256" key="4">
    <source>
        <dbReference type="PROSITE-ProRule" id="PRU00473"/>
    </source>
</evidence>
<dbReference type="Gene3D" id="3.30.1330.60">
    <property type="entry name" value="OmpA-like domain"/>
    <property type="match status" value="1"/>
</dbReference>
<dbReference type="SUPFAM" id="SSF103088">
    <property type="entry name" value="OmpA-like"/>
    <property type="match status" value="1"/>
</dbReference>
<evidence type="ECO:0000256" key="3">
    <source>
        <dbReference type="ARBA" id="ARBA00023237"/>
    </source>
</evidence>
<dbReference type="PANTHER" id="PTHR30329:SF21">
    <property type="entry name" value="LIPOPROTEIN YIAD-RELATED"/>
    <property type="match status" value="1"/>
</dbReference>
<dbReference type="EMBL" id="REFV01000003">
    <property type="protein sequence ID" value="RMB62903.1"/>
    <property type="molecule type" value="Genomic_DNA"/>
</dbReference>
<dbReference type="InterPro" id="IPR011659">
    <property type="entry name" value="WD40"/>
</dbReference>